<evidence type="ECO:0000313" key="2">
    <source>
        <dbReference type="EMBL" id="MCW3787002.1"/>
    </source>
</evidence>
<dbReference type="AlphaFoldDB" id="A0AAE3M540"/>
<dbReference type="Pfam" id="PF02469">
    <property type="entry name" value="Fasciclin"/>
    <property type="match status" value="1"/>
</dbReference>
<feature type="domain" description="FAS1" evidence="1">
    <location>
        <begin position="182"/>
        <end position="338"/>
    </location>
</feature>
<reference evidence="2" key="1">
    <citation type="submission" date="2022-10" db="EMBL/GenBank/DDBJ databases">
        <authorList>
            <person name="Yu W.X."/>
        </authorList>
    </citation>
    <scope>NUCLEOTIDE SEQUENCE</scope>
    <source>
        <strain evidence="2">AAT</strain>
    </source>
</reference>
<dbReference type="InterPro" id="IPR000782">
    <property type="entry name" value="FAS1_domain"/>
</dbReference>
<dbReference type="InterPro" id="IPR050904">
    <property type="entry name" value="Adhesion/Biosynth-related"/>
</dbReference>
<evidence type="ECO:0000259" key="1">
    <source>
        <dbReference type="PROSITE" id="PS50213"/>
    </source>
</evidence>
<organism evidence="2 3">
    <name type="scientific">Plebeiibacterium sediminum</name>
    <dbReference type="NCBI Taxonomy" id="2992112"/>
    <lineage>
        <taxon>Bacteria</taxon>
        <taxon>Pseudomonadati</taxon>
        <taxon>Bacteroidota</taxon>
        <taxon>Bacteroidia</taxon>
        <taxon>Marinilabiliales</taxon>
        <taxon>Marinilabiliaceae</taxon>
        <taxon>Plebeiibacterium</taxon>
    </lineage>
</organism>
<proteinExistence type="predicted"/>
<dbReference type="InterPro" id="IPR036378">
    <property type="entry name" value="FAS1_dom_sf"/>
</dbReference>
<name>A0AAE3M540_9BACT</name>
<dbReference type="EMBL" id="JAPDPJ010000022">
    <property type="protein sequence ID" value="MCW3787002.1"/>
    <property type="molecule type" value="Genomic_DNA"/>
</dbReference>
<dbReference type="Proteomes" id="UP001209229">
    <property type="component" value="Unassembled WGS sequence"/>
</dbReference>
<dbReference type="PROSITE" id="PS51257">
    <property type="entry name" value="PROKAR_LIPOPROTEIN"/>
    <property type="match status" value="1"/>
</dbReference>
<comment type="caution">
    <text evidence="2">The sequence shown here is derived from an EMBL/GenBank/DDBJ whole genome shotgun (WGS) entry which is preliminary data.</text>
</comment>
<accession>A0AAE3M540</accession>
<sequence>MKKNINLRYKTSAILGFAIIFALVVFSCEPYEITYETSSDQLMGEYIESNADCSIFWNLAETTGNASFIKAYGTYTCFVPTNDAFETYFTEQGKSALTDFSEEELENIFKYHIINDTIRTQDFTDGKMRTSSMNGRYITTGASIQGTDAYYTINKKSLVTDADIMLGNGIVHKVNAVLDPPVKTVAELIVENDAYSIFSQALQTTGIYDTLMIADNWYTVFVESDEVYARENVNINSYDDLYNKYCNTGDPTDPADSLYLYMAYHCFKDCSYMADLIQKSATVTMAPNEVVTITDKSDSIIINQTTIAGTTYPGANIKEENSDNICYNGVFHELDDDIYIRVLSPTAVFWDPTRQPEIEALTGIYKDKIETITFASDDLANVSWGEPSRWSTIAYQGDGNCIDGDMLSIYLRTAVVPWIEFKTPVLIKGTYKLWVAYRRYGYGNTIQTSWNGEELTKLFDPSVWGQTYNNIDEDEYYALGYKWYTELNMSSSRVCCVYLGKIEVTSTGEQTLRFEALTNGRGYFWLDQIQFIPVDDDQLWPKFDSEGNKLYEEDLPDYYGGIEALAE</sequence>
<dbReference type="PANTHER" id="PTHR10900:SF77">
    <property type="entry name" value="FI19380P1"/>
    <property type="match status" value="1"/>
</dbReference>
<dbReference type="PANTHER" id="PTHR10900">
    <property type="entry name" value="PERIOSTIN-RELATED"/>
    <property type="match status" value="1"/>
</dbReference>
<dbReference type="SMART" id="SM00554">
    <property type="entry name" value="FAS1"/>
    <property type="match status" value="1"/>
</dbReference>
<evidence type="ECO:0000313" key="3">
    <source>
        <dbReference type="Proteomes" id="UP001209229"/>
    </source>
</evidence>
<keyword evidence="3" id="KW-1185">Reference proteome</keyword>
<gene>
    <name evidence="2" type="ORF">OM075_11015</name>
</gene>
<feature type="domain" description="FAS1" evidence="1">
    <location>
        <begin position="40"/>
        <end position="178"/>
    </location>
</feature>
<protein>
    <submittedName>
        <fullName evidence="2">Fasciclin domain-containing protein</fullName>
    </submittedName>
</protein>
<dbReference type="Gene3D" id="2.30.180.10">
    <property type="entry name" value="FAS1 domain"/>
    <property type="match status" value="2"/>
</dbReference>
<dbReference type="RefSeq" id="WP_301190567.1">
    <property type="nucleotide sequence ID" value="NZ_JAPDPJ010000022.1"/>
</dbReference>
<dbReference type="SUPFAM" id="SSF82153">
    <property type="entry name" value="FAS1 domain"/>
    <property type="match status" value="2"/>
</dbReference>
<dbReference type="PROSITE" id="PS50213">
    <property type="entry name" value="FAS1"/>
    <property type="match status" value="2"/>
</dbReference>